<evidence type="ECO:0000256" key="2">
    <source>
        <dbReference type="ARBA" id="ARBA00022487"/>
    </source>
</evidence>
<keyword evidence="3 6" id="KW-0378">Hydrolase</keyword>
<evidence type="ECO:0000259" key="7">
    <source>
        <dbReference type="Pfam" id="PF00135"/>
    </source>
</evidence>
<name>A0A482VV12_ASBVE</name>
<dbReference type="InterPro" id="IPR019819">
    <property type="entry name" value="Carboxylesterase_B_CS"/>
</dbReference>
<dbReference type="PROSITE" id="PS00122">
    <property type="entry name" value="CARBOXYLESTERASE_B_1"/>
    <property type="match status" value="1"/>
</dbReference>
<feature type="domain" description="Carboxylesterase type B" evidence="7">
    <location>
        <begin position="351"/>
        <end position="499"/>
    </location>
</feature>
<dbReference type="SUPFAM" id="SSF53474">
    <property type="entry name" value="alpha/beta-Hydrolases"/>
    <property type="match status" value="1"/>
</dbReference>
<dbReference type="PANTHER" id="PTHR43142">
    <property type="entry name" value="CARBOXYLIC ESTER HYDROLASE"/>
    <property type="match status" value="1"/>
</dbReference>
<dbReference type="EC" id="3.1.1.-" evidence="6"/>
<gene>
    <name evidence="8" type="ORF">BDFB_009237</name>
</gene>
<dbReference type="STRING" id="1661398.A0A482VV12"/>
<evidence type="ECO:0000313" key="8">
    <source>
        <dbReference type="EMBL" id="RZC36248.1"/>
    </source>
</evidence>
<protein>
    <recommendedName>
        <fullName evidence="6">Carboxylic ester hydrolase</fullName>
        <ecNumber evidence="6">3.1.1.-</ecNumber>
    </recommendedName>
</protein>
<organism evidence="8 9">
    <name type="scientific">Asbolus verrucosus</name>
    <name type="common">Desert ironclad beetle</name>
    <dbReference type="NCBI Taxonomy" id="1661398"/>
    <lineage>
        <taxon>Eukaryota</taxon>
        <taxon>Metazoa</taxon>
        <taxon>Ecdysozoa</taxon>
        <taxon>Arthropoda</taxon>
        <taxon>Hexapoda</taxon>
        <taxon>Insecta</taxon>
        <taxon>Pterygota</taxon>
        <taxon>Neoptera</taxon>
        <taxon>Endopterygota</taxon>
        <taxon>Coleoptera</taxon>
        <taxon>Polyphaga</taxon>
        <taxon>Cucujiformia</taxon>
        <taxon>Tenebrionidae</taxon>
        <taxon>Pimeliinae</taxon>
        <taxon>Asbolus</taxon>
    </lineage>
</organism>
<evidence type="ECO:0000256" key="5">
    <source>
        <dbReference type="ARBA" id="ARBA00023180"/>
    </source>
</evidence>
<dbReference type="GO" id="GO:0052689">
    <property type="term" value="F:carboxylic ester hydrolase activity"/>
    <property type="evidence" value="ECO:0007669"/>
    <property type="project" value="UniProtKB-KW"/>
</dbReference>
<dbReference type="OrthoDB" id="19653at2759"/>
<feature type="non-terminal residue" evidence="8">
    <location>
        <position position="1"/>
    </location>
</feature>
<evidence type="ECO:0000256" key="3">
    <source>
        <dbReference type="ARBA" id="ARBA00022801"/>
    </source>
</evidence>
<keyword evidence="9" id="KW-1185">Reference proteome</keyword>
<dbReference type="PROSITE" id="PS00941">
    <property type="entry name" value="CARBOXYLESTERASE_B_2"/>
    <property type="match status" value="1"/>
</dbReference>
<comment type="similarity">
    <text evidence="1 6">Belongs to the type-B carboxylesterase/lipase family.</text>
</comment>
<comment type="caution">
    <text evidence="8">The sequence shown here is derived from an EMBL/GenBank/DDBJ whole genome shotgun (WGS) entry which is preliminary data.</text>
</comment>
<dbReference type="PANTHER" id="PTHR43142:SF1">
    <property type="entry name" value="CARBOXYLIC ESTER HYDROLASE"/>
    <property type="match status" value="1"/>
</dbReference>
<dbReference type="InterPro" id="IPR019826">
    <property type="entry name" value="Carboxylesterase_B_AS"/>
</dbReference>
<feature type="domain" description="Carboxylesterase type B" evidence="7">
    <location>
        <begin position="2"/>
        <end position="327"/>
    </location>
</feature>
<dbReference type="InterPro" id="IPR002018">
    <property type="entry name" value="CarbesteraseB"/>
</dbReference>
<evidence type="ECO:0000256" key="6">
    <source>
        <dbReference type="RuleBase" id="RU361235"/>
    </source>
</evidence>
<evidence type="ECO:0000313" key="9">
    <source>
        <dbReference type="Proteomes" id="UP000292052"/>
    </source>
</evidence>
<dbReference type="AlphaFoldDB" id="A0A482VV12"/>
<reference evidence="8 9" key="1">
    <citation type="submission" date="2017-03" db="EMBL/GenBank/DDBJ databases">
        <title>Genome of the blue death feigning beetle - Asbolus verrucosus.</title>
        <authorList>
            <person name="Rider S.D."/>
        </authorList>
    </citation>
    <scope>NUCLEOTIDE SEQUENCE [LARGE SCALE GENOMIC DNA]</scope>
    <source>
        <strain evidence="8">Butters</strain>
        <tissue evidence="8">Head and leg muscle</tissue>
    </source>
</reference>
<dbReference type="InterPro" id="IPR029058">
    <property type="entry name" value="AB_hydrolase_fold"/>
</dbReference>
<sequence length="521" mass="59280">KSLIVRIKNGLVRGREDTTVGFNLTYFAYQGIPYAEPPTGDLRFEPPVPKRNWEGVLDATKDGNICVQSSDPVLGSEDCLFINVYVPKLSKFNKQLLPTMVFIYGGGFEAGFSNYNLYGPDHLLERNVVVVTFNYRLGILGFLSTGDLVVPGNNGLKDQVLALKWVRDNIRSFGGDPNQVTIFGQSAGSASVSYHMQSPLSRGLFHRAIMESGVSLCSWAFARRVPAVITQIGKDLLLDTSSSRRLVDELKRVDYKLLQAKSASAVVFQYLKNDPRYGFTLGPVIEPEHDNAFFTNKSHQLLVEGKFSKVPCIIGFNSLEGTFNFGTLFKLYLIQYDFNHSRLLPIDLNINQDKMSTAASYLSDDLFGRPIREYVRQVSKHVPVYFYRFSYEGGLWGFQNRTHPGVAHSEELGYMWRSNFTASHSDLVTRNRLTAMWTDFAKTGYYVYISLKVNFLITASRNPTPEKYFTTSEVIWEKTDEDFTYLEIGHDLNLTKFPEKYNMILWDQIYQVYGNAPYDTY</sequence>
<proteinExistence type="inferred from homology"/>
<keyword evidence="2" id="KW-0719">Serine esterase</keyword>
<dbReference type="Gene3D" id="3.40.50.1820">
    <property type="entry name" value="alpha/beta hydrolase"/>
    <property type="match status" value="1"/>
</dbReference>
<accession>A0A482VV12</accession>
<evidence type="ECO:0000256" key="4">
    <source>
        <dbReference type="ARBA" id="ARBA00023157"/>
    </source>
</evidence>
<keyword evidence="4" id="KW-1015">Disulfide bond</keyword>
<dbReference type="EMBL" id="QDEB01063864">
    <property type="protein sequence ID" value="RZC36248.1"/>
    <property type="molecule type" value="Genomic_DNA"/>
</dbReference>
<evidence type="ECO:0000256" key="1">
    <source>
        <dbReference type="ARBA" id="ARBA00005964"/>
    </source>
</evidence>
<dbReference type="Proteomes" id="UP000292052">
    <property type="component" value="Unassembled WGS sequence"/>
</dbReference>
<keyword evidence="5" id="KW-0325">Glycoprotein</keyword>
<dbReference type="Pfam" id="PF00135">
    <property type="entry name" value="COesterase"/>
    <property type="match status" value="2"/>
</dbReference>